<sequence length="909" mass="98314">MMSILYLLGVGVAFMRLVVAAAQTRALLQKATQVSLPALPALCARFGLCRAPRVARLTGFSSPLLAFGTILLPEPALADEALIVAHELAHVKRRDLFWEGLGALVGVLLWFHPLVWWARREEKLAREQAADTLALAVTAAPRAEYARVLLTATLAHTPELAVGAFASPSRLRRRLEALAQPALPRRKATSLLLLACVLALPALIPWRAVARQQAAQGGVGLPRPDSPHPHFGMVRTKADQPLGDVLVRLVQVEVEPLTKKAHATVVAQTHTAPDGTFRFPENLTQASLRVLVDTPGYSPNYAPNEGMFFEPGRGWRITLEPATQWEVTILDKQGRPLSQQPLEVRQWGWGGLARQALEPERFQGTTDAQGTFRTEGLSAPGTMDRQSGQLVRLKDPRLVPVSLQTTKQGSRVFQKMVVIEGRTISGRVRDLQGRPVAGREVVLEQPGLMGTYFPSPSTTTDSQGRFTLVGARPAPCRVRLEVGRQESYAPVRSERLSLESGNLTGVELRLTPGGVVQGTVREKSRNQPLPGAGVRVDIAYSYTDTSQGKPVTRVDFQFAGFTRTDSQGRYTLHVPPGKTVKLSLEGTFSPRFPAPSARVFQGREGETHTIDFSPVSPMPLEGIVVDSTGKPVEGATVQEQHVMGIAATTNARGHFSIPEWQLPMGVYGGWASNDRGKRTKGVLVANDFQLFAQKGVLSGRATVGFNQKAPVRVVLVAGKVITVRGRVVSAFGEPLSGVKIRVMPLNPEPRDRENGLAPESLSLTTDADGRFEGLLHSVGKVMAAIWKEGWSHQSVRGMKVLPLGSTAELGTLQLTKADAVLAGKVVDRQGSPIAGVSLHVFGGAILTQTTKTDAAGRFFVSNIVPGSTLSANLAGMMKGKRVQAYRYRIPANRKDIVFCLDGPDGFSTR</sequence>
<proteinExistence type="predicted"/>
<dbReference type="SUPFAM" id="SSF49464">
    <property type="entry name" value="Carboxypeptidase regulatory domain-like"/>
    <property type="match status" value="3"/>
</dbReference>
<feature type="region of interest" description="Disordered" evidence="1">
    <location>
        <begin position="363"/>
        <end position="388"/>
    </location>
</feature>
<keyword evidence="4" id="KW-0560">Oxidoreductase</keyword>
<comment type="caution">
    <text evidence="4">The sequence shown here is derived from an EMBL/GenBank/DDBJ whole genome shotgun (WGS) entry which is preliminary data.</text>
</comment>
<protein>
    <submittedName>
        <fullName evidence="4">Protocatechuate 3,4-dioxygenase beta subunit</fullName>
    </submittedName>
</protein>
<dbReference type="AlphaFoldDB" id="A0A7W9STD7"/>
<name>A0A7W9STD7_ARMRO</name>
<reference evidence="4 5" key="1">
    <citation type="submission" date="2020-08" db="EMBL/GenBank/DDBJ databases">
        <title>Genomic Encyclopedia of Type Strains, Phase IV (KMG-IV): sequencing the most valuable type-strain genomes for metagenomic binning, comparative biology and taxonomic classification.</title>
        <authorList>
            <person name="Goeker M."/>
        </authorList>
    </citation>
    <scope>NUCLEOTIDE SEQUENCE [LARGE SCALE GENOMIC DNA]</scope>
    <source>
        <strain evidence="4 5">DSM 23562</strain>
    </source>
</reference>
<dbReference type="PANTHER" id="PTHR34978:SF3">
    <property type="entry name" value="SLR0241 PROTEIN"/>
    <property type="match status" value="1"/>
</dbReference>
<dbReference type="Pfam" id="PF05569">
    <property type="entry name" value="Peptidase_M56"/>
    <property type="match status" value="1"/>
</dbReference>
<evidence type="ECO:0000256" key="1">
    <source>
        <dbReference type="SAM" id="MobiDB-lite"/>
    </source>
</evidence>
<dbReference type="InterPro" id="IPR013784">
    <property type="entry name" value="Carb-bd-like_fold"/>
</dbReference>
<gene>
    <name evidence="4" type="ORF">HNQ39_003409</name>
</gene>
<keyword evidence="2" id="KW-1133">Transmembrane helix</keyword>
<evidence type="ECO:0000313" key="4">
    <source>
        <dbReference type="EMBL" id="MBB6051599.1"/>
    </source>
</evidence>
<dbReference type="Proteomes" id="UP000520814">
    <property type="component" value="Unassembled WGS sequence"/>
</dbReference>
<dbReference type="InterPro" id="IPR052173">
    <property type="entry name" value="Beta-lactam_resp_regulator"/>
</dbReference>
<evidence type="ECO:0000256" key="2">
    <source>
        <dbReference type="SAM" id="Phobius"/>
    </source>
</evidence>
<dbReference type="GO" id="GO:0051213">
    <property type="term" value="F:dioxygenase activity"/>
    <property type="evidence" value="ECO:0007669"/>
    <property type="project" value="UniProtKB-KW"/>
</dbReference>
<dbReference type="SUPFAM" id="SSF49452">
    <property type="entry name" value="Starch-binding domain-like"/>
    <property type="match status" value="1"/>
</dbReference>
<dbReference type="PANTHER" id="PTHR34978">
    <property type="entry name" value="POSSIBLE SENSOR-TRANSDUCER PROTEIN BLAR"/>
    <property type="match status" value="1"/>
</dbReference>
<keyword evidence="4" id="KW-0223">Dioxygenase</keyword>
<feature type="transmembrane region" description="Helical" evidence="2">
    <location>
        <begin position="188"/>
        <end position="206"/>
    </location>
</feature>
<keyword evidence="2" id="KW-0812">Transmembrane</keyword>
<keyword evidence="2" id="KW-0472">Membrane</keyword>
<accession>A0A7W9STD7</accession>
<dbReference type="Pfam" id="PF13620">
    <property type="entry name" value="CarboxypepD_reg"/>
    <property type="match status" value="1"/>
</dbReference>
<dbReference type="CDD" id="cd07341">
    <property type="entry name" value="M56_BlaR1_MecR1_like"/>
    <property type="match status" value="1"/>
</dbReference>
<evidence type="ECO:0000259" key="3">
    <source>
        <dbReference type="Pfam" id="PF05569"/>
    </source>
</evidence>
<dbReference type="InterPro" id="IPR008969">
    <property type="entry name" value="CarboxyPept-like_regulatory"/>
</dbReference>
<dbReference type="InterPro" id="IPR008756">
    <property type="entry name" value="Peptidase_M56"/>
</dbReference>
<feature type="compositionally biased region" description="Polar residues" evidence="1">
    <location>
        <begin position="363"/>
        <end position="372"/>
    </location>
</feature>
<evidence type="ECO:0000313" key="5">
    <source>
        <dbReference type="Proteomes" id="UP000520814"/>
    </source>
</evidence>
<keyword evidence="5" id="KW-1185">Reference proteome</keyword>
<organism evidence="4 5">
    <name type="scientific">Armatimonas rosea</name>
    <dbReference type="NCBI Taxonomy" id="685828"/>
    <lineage>
        <taxon>Bacteria</taxon>
        <taxon>Bacillati</taxon>
        <taxon>Armatimonadota</taxon>
        <taxon>Armatimonadia</taxon>
        <taxon>Armatimonadales</taxon>
        <taxon>Armatimonadaceae</taxon>
        <taxon>Armatimonas</taxon>
    </lineage>
</organism>
<dbReference type="EMBL" id="JACHGW010000003">
    <property type="protein sequence ID" value="MBB6051599.1"/>
    <property type="molecule type" value="Genomic_DNA"/>
</dbReference>
<dbReference type="Gene3D" id="2.60.40.1120">
    <property type="entry name" value="Carboxypeptidase-like, regulatory domain"/>
    <property type="match status" value="3"/>
</dbReference>
<feature type="transmembrane region" description="Helical" evidence="2">
    <location>
        <begin position="96"/>
        <end position="118"/>
    </location>
</feature>
<dbReference type="GO" id="GO:0030246">
    <property type="term" value="F:carbohydrate binding"/>
    <property type="evidence" value="ECO:0007669"/>
    <property type="project" value="InterPro"/>
</dbReference>
<feature type="domain" description="Peptidase M56" evidence="3">
    <location>
        <begin position="69"/>
        <end position="178"/>
    </location>
</feature>